<evidence type="ECO:0000313" key="2">
    <source>
        <dbReference type="Proteomes" id="UP000617340"/>
    </source>
</evidence>
<name>A0A834KCE1_VESGE</name>
<proteinExistence type="predicted"/>
<dbReference type="AlphaFoldDB" id="A0A834KCE1"/>
<gene>
    <name evidence="1" type="ORF">HZH68_006171</name>
</gene>
<dbReference type="EMBL" id="JACSDZ010000005">
    <property type="protein sequence ID" value="KAF7403377.1"/>
    <property type="molecule type" value="Genomic_DNA"/>
</dbReference>
<evidence type="ECO:0000313" key="1">
    <source>
        <dbReference type="EMBL" id="KAF7403377.1"/>
    </source>
</evidence>
<reference evidence="1" key="1">
    <citation type="journal article" date="2020" name="G3 (Bethesda)">
        <title>High-Quality Assemblies for Three Invasive Social Wasps from the &lt;i&gt;Vespula&lt;/i&gt; Genus.</title>
        <authorList>
            <person name="Harrop T.W.R."/>
            <person name="Guhlin J."/>
            <person name="McLaughlin G.M."/>
            <person name="Permina E."/>
            <person name="Stockwell P."/>
            <person name="Gilligan J."/>
            <person name="Le Lec M.F."/>
            <person name="Gruber M.A.M."/>
            <person name="Quinn O."/>
            <person name="Lovegrove M."/>
            <person name="Duncan E.J."/>
            <person name="Remnant E.J."/>
            <person name="Van Eeckhoven J."/>
            <person name="Graham B."/>
            <person name="Knapp R.A."/>
            <person name="Langford K.W."/>
            <person name="Kronenberg Z."/>
            <person name="Press M.O."/>
            <person name="Eacker S.M."/>
            <person name="Wilson-Rankin E.E."/>
            <person name="Purcell J."/>
            <person name="Lester P.J."/>
            <person name="Dearden P.K."/>
        </authorList>
    </citation>
    <scope>NUCLEOTIDE SEQUENCE</scope>
    <source>
        <strain evidence="1">Linc-1</strain>
    </source>
</reference>
<keyword evidence="2" id="KW-1185">Reference proteome</keyword>
<sequence length="108" mass="12775">MSLALAIFNQLEKLAWGLPIRANWVVDEDEDENYDYDYDYDYDDNVDDDDNDNKWYLSIEGRNFLFSSLQAKLRRETKYGSFCSRRQGNFQGKIYREGSSRDSTSRAL</sequence>
<protein>
    <submittedName>
        <fullName evidence="1">Uncharacterized protein</fullName>
    </submittedName>
</protein>
<comment type="caution">
    <text evidence="1">The sequence shown here is derived from an EMBL/GenBank/DDBJ whole genome shotgun (WGS) entry which is preliminary data.</text>
</comment>
<organism evidence="1 2">
    <name type="scientific">Vespula germanica</name>
    <name type="common">German yellow jacket</name>
    <name type="synonym">Paravespula germanica</name>
    <dbReference type="NCBI Taxonomy" id="30212"/>
    <lineage>
        <taxon>Eukaryota</taxon>
        <taxon>Metazoa</taxon>
        <taxon>Ecdysozoa</taxon>
        <taxon>Arthropoda</taxon>
        <taxon>Hexapoda</taxon>
        <taxon>Insecta</taxon>
        <taxon>Pterygota</taxon>
        <taxon>Neoptera</taxon>
        <taxon>Endopterygota</taxon>
        <taxon>Hymenoptera</taxon>
        <taxon>Apocrita</taxon>
        <taxon>Aculeata</taxon>
        <taxon>Vespoidea</taxon>
        <taxon>Vespidae</taxon>
        <taxon>Vespinae</taxon>
        <taxon>Vespula</taxon>
    </lineage>
</organism>
<accession>A0A834KCE1</accession>
<dbReference type="Proteomes" id="UP000617340">
    <property type="component" value="Unassembled WGS sequence"/>
</dbReference>